<proteinExistence type="predicted"/>
<dbReference type="EMBL" id="JALMLT010000001">
    <property type="protein sequence ID" value="MDT8758264.1"/>
    <property type="molecule type" value="Genomic_DNA"/>
</dbReference>
<feature type="compositionally biased region" description="Basic and acidic residues" evidence="1">
    <location>
        <begin position="106"/>
        <end position="115"/>
    </location>
</feature>
<protein>
    <submittedName>
        <fullName evidence="2">Uncharacterized protein</fullName>
    </submittedName>
</protein>
<evidence type="ECO:0000313" key="2">
    <source>
        <dbReference type="EMBL" id="MDT8758264.1"/>
    </source>
</evidence>
<comment type="caution">
    <text evidence="2">The sequence shown here is derived from an EMBL/GenBank/DDBJ whole genome shotgun (WGS) entry which is preliminary data.</text>
</comment>
<organism evidence="2">
    <name type="scientific">Sphingomonas psychrotolerans</name>
    <dbReference type="NCBI Taxonomy" id="1327635"/>
    <lineage>
        <taxon>Bacteria</taxon>
        <taxon>Pseudomonadati</taxon>
        <taxon>Pseudomonadota</taxon>
        <taxon>Alphaproteobacteria</taxon>
        <taxon>Sphingomonadales</taxon>
        <taxon>Sphingomonadaceae</taxon>
        <taxon>Sphingomonas</taxon>
    </lineage>
</organism>
<name>A0ABU3N133_9SPHN</name>
<evidence type="ECO:0000256" key="1">
    <source>
        <dbReference type="SAM" id="MobiDB-lite"/>
    </source>
</evidence>
<feature type="region of interest" description="Disordered" evidence="1">
    <location>
        <begin position="89"/>
        <end position="115"/>
    </location>
</feature>
<accession>A0ABU3N133</accession>
<reference evidence="2" key="1">
    <citation type="submission" date="2022-04" db="EMBL/GenBank/DDBJ databases">
        <title>Tomato heritable bacteria conferring resistance against bacterial wilt.</title>
        <authorList>
            <person name="Yin J."/>
        </authorList>
    </citation>
    <scope>NUCLEOTIDE SEQUENCE</scope>
    <source>
        <strain evidence="2">Cra20</strain>
    </source>
</reference>
<sequence>MIIVRVELWSAGDRSVTELARMTIDNTGGTSQLGDYRTRTLRGRSFEALNRAMLNNTVQREGKVTGHPRLREHVWNLVAKALTGLGYGTNGGNAHRCPQSGQPLGPRERFESECG</sequence>
<gene>
    <name evidence="2" type="ORF">MZO42_06100</name>
</gene>